<sequence>MSQTVRSNFIRELPKLELHCHLDGSLTQKSIEEIMERPVALSELQVEPDCRNLAEYLQKFDLPIQCLQTWEGIKKASKEFLLDVAKENVRYMEVRFAPTCSINDHMTYRDVMEATLDGLEEARKECGTYYNVIVCCMRHFDLETNLAMLKGCREYLGEGVCAADLAGDEASWPMNQFRELFREAKKLDYPYTIHAGECGNVQNIIDAVDAGAARVGHGVAMKGFQEVQKLCRDHHIGVEICPTSNLQTRAVSTLKEYPIREFLDNGVMVTVNTDNRTVSGTNLIQELSSLENAGVIAEPEMILLMEHALEAAFADDAVKQELYKELRKFS</sequence>
<comment type="cofactor">
    <cofactor evidence="1">
        <name>Zn(2+)</name>
        <dbReference type="ChEBI" id="CHEBI:29105"/>
    </cofactor>
</comment>
<gene>
    <name evidence="8" type="primary">add</name>
    <name evidence="8" type="ORF">WMO62_01955</name>
</gene>
<evidence type="ECO:0000256" key="2">
    <source>
        <dbReference type="ARBA" id="ARBA00006676"/>
    </source>
</evidence>
<feature type="domain" description="Adenosine deaminase" evidence="7">
    <location>
        <begin position="14"/>
        <end position="328"/>
    </location>
</feature>
<evidence type="ECO:0000256" key="5">
    <source>
        <dbReference type="ARBA" id="ARBA00022801"/>
    </source>
</evidence>
<dbReference type="GO" id="GO:0016787">
    <property type="term" value="F:hydrolase activity"/>
    <property type="evidence" value="ECO:0007669"/>
    <property type="project" value="UniProtKB-KW"/>
</dbReference>
<evidence type="ECO:0000256" key="3">
    <source>
        <dbReference type="ARBA" id="ARBA00012784"/>
    </source>
</evidence>
<dbReference type="PANTHER" id="PTHR11409">
    <property type="entry name" value="ADENOSINE DEAMINASE"/>
    <property type="match status" value="1"/>
</dbReference>
<dbReference type="EMBL" id="JBBMFC010000002">
    <property type="protein sequence ID" value="MEQ2577604.1"/>
    <property type="molecule type" value="Genomic_DNA"/>
</dbReference>
<dbReference type="Gene3D" id="3.20.20.140">
    <property type="entry name" value="Metal-dependent hydrolases"/>
    <property type="match status" value="1"/>
</dbReference>
<reference evidence="8 9" key="1">
    <citation type="submission" date="2024-03" db="EMBL/GenBank/DDBJ databases">
        <title>Human intestinal bacterial collection.</title>
        <authorList>
            <person name="Pauvert C."/>
            <person name="Hitch T.C.A."/>
            <person name="Clavel T."/>
        </authorList>
    </citation>
    <scope>NUCLEOTIDE SEQUENCE [LARGE SCALE GENOMIC DNA]</scope>
    <source>
        <strain evidence="8 9">CLA-AA-H78B</strain>
    </source>
</reference>
<dbReference type="PANTHER" id="PTHR11409:SF43">
    <property type="entry name" value="ADENOSINE DEAMINASE"/>
    <property type="match status" value="1"/>
</dbReference>
<dbReference type="Pfam" id="PF00962">
    <property type="entry name" value="A_deaminase"/>
    <property type="match status" value="1"/>
</dbReference>
<accession>A0ABV1HYZ6</accession>
<evidence type="ECO:0000256" key="4">
    <source>
        <dbReference type="ARBA" id="ARBA00022723"/>
    </source>
</evidence>
<dbReference type="Proteomes" id="UP001470288">
    <property type="component" value="Unassembled WGS sequence"/>
</dbReference>
<evidence type="ECO:0000256" key="6">
    <source>
        <dbReference type="ARBA" id="ARBA00022833"/>
    </source>
</evidence>
<proteinExistence type="inferred from homology"/>
<comment type="caution">
    <text evidence="8">The sequence shown here is derived from an EMBL/GenBank/DDBJ whole genome shotgun (WGS) entry which is preliminary data.</text>
</comment>
<evidence type="ECO:0000313" key="9">
    <source>
        <dbReference type="Proteomes" id="UP001470288"/>
    </source>
</evidence>
<dbReference type="NCBIfam" id="TIGR01430">
    <property type="entry name" value="aden_deam"/>
    <property type="match status" value="1"/>
</dbReference>
<evidence type="ECO:0000259" key="7">
    <source>
        <dbReference type="Pfam" id="PF00962"/>
    </source>
</evidence>
<evidence type="ECO:0000256" key="1">
    <source>
        <dbReference type="ARBA" id="ARBA00001947"/>
    </source>
</evidence>
<name>A0ABV1HYZ6_9FIRM</name>
<organism evidence="8 9">
    <name type="scientific">Hominiventricola aquisgranensis</name>
    <dbReference type="NCBI Taxonomy" id="3133164"/>
    <lineage>
        <taxon>Bacteria</taxon>
        <taxon>Bacillati</taxon>
        <taxon>Bacillota</taxon>
        <taxon>Clostridia</taxon>
        <taxon>Lachnospirales</taxon>
        <taxon>Lachnospiraceae</taxon>
        <taxon>Hominiventricola</taxon>
    </lineage>
</organism>
<dbReference type="InterPro" id="IPR001365">
    <property type="entry name" value="A_deaminase_dom"/>
</dbReference>
<keyword evidence="9" id="KW-1185">Reference proteome</keyword>
<protein>
    <recommendedName>
        <fullName evidence="3">adenosine deaminase</fullName>
        <ecNumber evidence="3">3.5.4.4</ecNumber>
    </recommendedName>
</protein>
<evidence type="ECO:0000313" key="8">
    <source>
        <dbReference type="EMBL" id="MEQ2577604.1"/>
    </source>
</evidence>
<keyword evidence="4" id="KW-0479">Metal-binding</keyword>
<dbReference type="SUPFAM" id="SSF51556">
    <property type="entry name" value="Metallo-dependent hydrolases"/>
    <property type="match status" value="1"/>
</dbReference>
<keyword evidence="5 8" id="KW-0378">Hydrolase</keyword>
<comment type="similarity">
    <text evidence="2">Belongs to the metallo-dependent hydrolases superfamily. Adenosine and AMP deaminases family.</text>
</comment>
<dbReference type="InterPro" id="IPR032466">
    <property type="entry name" value="Metal_Hydrolase"/>
</dbReference>
<keyword evidence="6" id="KW-0862">Zinc</keyword>
<dbReference type="InterPro" id="IPR006330">
    <property type="entry name" value="Ado/ade_deaminase"/>
</dbReference>
<dbReference type="EC" id="3.5.4.4" evidence="3"/>
<dbReference type="RefSeq" id="WP_349143625.1">
    <property type="nucleotide sequence ID" value="NZ_JBBMFC010000002.1"/>
</dbReference>